<comment type="caution">
    <text evidence="2">The sequence shown here is derived from an EMBL/GenBank/DDBJ whole genome shotgun (WGS) entry which is preliminary data.</text>
</comment>
<accession>A0A9Q0TM06</accession>
<gene>
    <name evidence="2" type="ORF">OIU85_025625</name>
</gene>
<keyword evidence="3" id="KW-1185">Reference proteome</keyword>
<organism evidence="2 3">
    <name type="scientific">Salix viminalis</name>
    <name type="common">Common osier</name>
    <name type="synonym">Basket willow</name>
    <dbReference type="NCBI Taxonomy" id="40686"/>
    <lineage>
        <taxon>Eukaryota</taxon>
        <taxon>Viridiplantae</taxon>
        <taxon>Streptophyta</taxon>
        <taxon>Embryophyta</taxon>
        <taxon>Tracheophyta</taxon>
        <taxon>Spermatophyta</taxon>
        <taxon>Magnoliopsida</taxon>
        <taxon>eudicotyledons</taxon>
        <taxon>Gunneridae</taxon>
        <taxon>Pentapetalae</taxon>
        <taxon>rosids</taxon>
        <taxon>fabids</taxon>
        <taxon>Malpighiales</taxon>
        <taxon>Salicaceae</taxon>
        <taxon>Saliceae</taxon>
        <taxon>Salix</taxon>
    </lineage>
</organism>
<reference evidence="2" key="1">
    <citation type="submission" date="2022-11" db="EMBL/GenBank/DDBJ databases">
        <authorList>
            <person name="Hyden B.L."/>
            <person name="Feng K."/>
            <person name="Yates T."/>
            <person name="Jawdy S."/>
            <person name="Smart L.B."/>
            <person name="Muchero W."/>
        </authorList>
    </citation>
    <scope>NUCLEOTIDE SEQUENCE</scope>
    <source>
        <tissue evidence="2">Shoot tip</tissue>
    </source>
</reference>
<evidence type="ECO:0000256" key="1">
    <source>
        <dbReference type="SAM" id="MobiDB-lite"/>
    </source>
</evidence>
<dbReference type="EMBL" id="JAPFFL010000007">
    <property type="protein sequence ID" value="KAJ6714020.1"/>
    <property type="molecule type" value="Genomic_DNA"/>
</dbReference>
<protein>
    <submittedName>
        <fullName evidence="2">Uncharacterized protein</fullName>
    </submittedName>
</protein>
<dbReference type="Proteomes" id="UP001151529">
    <property type="component" value="Chromosome 1"/>
</dbReference>
<name>A0A9Q0TM06_SALVM</name>
<reference evidence="2" key="2">
    <citation type="journal article" date="2023" name="Int. J. Mol. Sci.">
        <title>De Novo Assembly and Annotation of 11 Diverse Shrub Willow (Salix) Genomes Reveals Novel Gene Organization in Sex-Linked Regions.</title>
        <authorList>
            <person name="Hyden B."/>
            <person name="Feng K."/>
            <person name="Yates T.B."/>
            <person name="Jawdy S."/>
            <person name="Cereghino C."/>
            <person name="Smart L.B."/>
            <person name="Muchero W."/>
        </authorList>
    </citation>
    <scope>NUCLEOTIDE SEQUENCE [LARGE SCALE GENOMIC DNA]</scope>
    <source>
        <tissue evidence="2">Shoot tip</tissue>
    </source>
</reference>
<evidence type="ECO:0000313" key="2">
    <source>
        <dbReference type="EMBL" id="KAJ6714020.1"/>
    </source>
</evidence>
<evidence type="ECO:0000313" key="3">
    <source>
        <dbReference type="Proteomes" id="UP001151529"/>
    </source>
</evidence>
<feature type="compositionally biased region" description="Polar residues" evidence="1">
    <location>
        <begin position="24"/>
        <end position="36"/>
    </location>
</feature>
<dbReference type="AlphaFoldDB" id="A0A9Q0TM06"/>
<feature type="region of interest" description="Disordered" evidence="1">
    <location>
        <begin position="1"/>
        <end position="57"/>
    </location>
</feature>
<proteinExistence type="predicted"/>
<feature type="compositionally biased region" description="Basic and acidic residues" evidence="1">
    <location>
        <begin position="1"/>
        <end position="10"/>
    </location>
</feature>
<sequence length="171" mass="19754">MALEFARQEEDCRDEEGDRGESLWMSSMVNPSSCTAAMQPDNMDERKKRKTKETSGDILQASRERLEMDSDGGLWQVEETINTFANESCMASVEMKGCVSFRFLLPRFWIAFNYIIEGESGRPDTGFQCSLMFNRQLLQILKDIRLMQLYLSSSSYTVIVTFFKSLKLYQN</sequence>